<feature type="domain" description="Reverse transcriptase" evidence="1">
    <location>
        <begin position="3"/>
        <end position="63"/>
    </location>
</feature>
<dbReference type="VEuPathDB" id="FungiDB:PC110_g23775"/>
<dbReference type="SUPFAM" id="SSF56672">
    <property type="entry name" value="DNA/RNA polymerases"/>
    <property type="match status" value="1"/>
</dbReference>
<reference evidence="2 3" key="1">
    <citation type="submission" date="2018-01" db="EMBL/GenBank/DDBJ databases">
        <title>Draft genome of the strawberry crown rot pathogen Phytophthora cactorum.</title>
        <authorList>
            <person name="Armitage A.D."/>
            <person name="Lysoe E."/>
            <person name="Nellist C.F."/>
            <person name="Harrison R.J."/>
            <person name="Brurberg M.B."/>
        </authorList>
    </citation>
    <scope>NUCLEOTIDE SEQUENCE [LARGE SCALE GENOMIC DNA]</scope>
    <source>
        <strain evidence="2 3">10300</strain>
    </source>
</reference>
<dbReference type="OrthoDB" id="2286242at2759"/>
<organism evidence="2 3">
    <name type="scientific">Phytophthora cactorum</name>
    <dbReference type="NCBI Taxonomy" id="29920"/>
    <lineage>
        <taxon>Eukaryota</taxon>
        <taxon>Sar</taxon>
        <taxon>Stramenopiles</taxon>
        <taxon>Oomycota</taxon>
        <taxon>Peronosporomycetes</taxon>
        <taxon>Peronosporales</taxon>
        <taxon>Peronosporaceae</taxon>
        <taxon>Phytophthora</taxon>
    </lineage>
</organism>
<dbReference type="InterPro" id="IPR051320">
    <property type="entry name" value="Viral_Replic_Matur_Polypro"/>
</dbReference>
<dbReference type="AlphaFoldDB" id="A0A329R5Y7"/>
<dbReference type="InterPro" id="IPR043128">
    <property type="entry name" value="Rev_trsase/Diguanyl_cyclase"/>
</dbReference>
<evidence type="ECO:0000259" key="1">
    <source>
        <dbReference type="Pfam" id="PF00078"/>
    </source>
</evidence>
<comment type="caution">
    <text evidence="2">The sequence shown here is derived from an EMBL/GenBank/DDBJ whole genome shotgun (WGS) entry which is preliminary data.</text>
</comment>
<evidence type="ECO:0000313" key="3">
    <source>
        <dbReference type="Proteomes" id="UP000251314"/>
    </source>
</evidence>
<keyword evidence="3" id="KW-1185">Reference proteome</keyword>
<dbReference type="Pfam" id="PF00078">
    <property type="entry name" value="RVT_1"/>
    <property type="match status" value="1"/>
</dbReference>
<dbReference type="EMBL" id="MJFZ01004242">
    <property type="protein sequence ID" value="RAW19783.1"/>
    <property type="molecule type" value="Genomic_DNA"/>
</dbReference>
<protein>
    <recommendedName>
        <fullName evidence="1">Reverse transcriptase domain-containing protein</fullName>
    </recommendedName>
</protein>
<name>A0A329R5Y7_9STRA</name>
<dbReference type="PANTHER" id="PTHR33064">
    <property type="entry name" value="POL PROTEIN"/>
    <property type="match status" value="1"/>
</dbReference>
<dbReference type="STRING" id="29920.A0A329R5Y7"/>
<sequence>MFWFCSMDMSGGFWVIKISDRARDISAFIKPYALFEWLCIPVGLKNASQIYQRLLDIALYGYRRISNDRDQSGTKDGFKAGSVKYRFKTAGV</sequence>
<dbReference type="Proteomes" id="UP000251314">
    <property type="component" value="Unassembled WGS sequence"/>
</dbReference>
<dbReference type="InterPro" id="IPR043502">
    <property type="entry name" value="DNA/RNA_pol_sf"/>
</dbReference>
<evidence type="ECO:0000313" key="2">
    <source>
        <dbReference type="EMBL" id="RAW19783.1"/>
    </source>
</evidence>
<dbReference type="Gene3D" id="3.30.70.270">
    <property type="match status" value="1"/>
</dbReference>
<proteinExistence type="predicted"/>
<dbReference type="PANTHER" id="PTHR33064:SF37">
    <property type="entry name" value="RIBONUCLEASE H"/>
    <property type="match status" value="1"/>
</dbReference>
<accession>A0A329R5Y7</accession>
<dbReference type="Gene3D" id="3.10.10.10">
    <property type="entry name" value="HIV Type 1 Reverse Transcriptase, subunit A, domain 1"/>
    <property type="match status" value="1"/>
</dbReference>
<dbReference type="InterPro" id="IPR000477">
    <property type="entry name" value="RT_dom"/>
</dbReference>
<gene>
    <name evidence="2" type="ORF">PC110_g23775</name>
</gene>